<organism evidence="3">
    <name type="scientific">hydrothermal vent metagenome</name>
    <dbReference type="NCBI Taxonomy" id="652676"/>
    <lineage>
        <taxon>unclassified sequences</taxon>
        <taxon>metagenomes</taxon>
        <taxon>ecological metagenomes</taxon>
    </lineage>
</organism>
<keyword evidence="2" id="KW-0472">Membrane</keyword>
<feature type="transmembrane region" description="Helical" evidence="2">
    <location>
        <begin position="43"/>
        <end position="63"/>
    </location>
</feature>
<keyword evidence="2" id="KW-1133">Transmembrane helix</keyword>
<feature type="transmembrane region" description="Helical" evidence="2">
    <location>
        <begin position="175"/>
        <end position="198"/>
    </location>
</feature>
<feature type="transmembrane region" description="Helical" evidence="2">
    <location>
        <begin position="70"/>
        <end position="88"/>
    </location>
</feature>
<name>A0A3B1B6X3_9ZZZZ</name>
<dbReference type="PANTHER" id="PTHR33876:SF4">
    <property type="entry name" value="CHLOROPLAST PROTEIN FOR GROWTH AND FERTILITY 2"/>
    <property type="match status" value="1"/>
</dbReference>
<accession>A0A3B1B6X3</accession>
<evidence type="ECO:0000256" key="1">
    <source>
        <dbReference type="SAM" id="MobiDB-lite"/>
    </source>
</evidence>
<feature type="compositionally biased region" description="Basic residues" evidence="1">
    <location>
        <begin position="125"/>
        <end position="134"/>
    </location>
</feature>
<feature type="transmembrane region" description="Helical" evidence="2">
    <location>
        <begin position="210"/>
        <end position="229"/>
    </location>
</feature>
<protein>
    <submittedName>
        <fullName evidence="3">Nickel transporter UreH</fullName>
    </submittedName>
</protein>
<dbReference type="InterPro" id="IPR052776">
    <property type="entry name" value="Chloro_ReproSupport/MetalTrans"/>
</dbReference>
<gene>
    <name evidence="3" type="ORF">MNBD_GAMMA25-2572</name>
</gene>
<feature type="region of interest" description="Disordered" evidence="1">
    <location>
        <begin position="104"/>
        <end position="135"/>
    </location>
</feature>
<dbReference type="PANTHER" id="PTHR33876">
    <property type="entry name" value="UNNAMED PRODUCT"/>
    <property type="match status" value="1"/>
</dbReference>
<keyword evidence="2" id="KW-0812">Transmembrane</keyword>
<dbReference type="AlphaFoldDB" id="A0A3B1B6X3"/>
<feature type="transmembrane region" description="Helical" evidence="2">
    <location>
        <begin position="143"/>
        <end position="163"/>
    </location>
</feature>
<proteinExistence type="predicted"/>
<evidence type="ECO:0000256" key="2">
    <source>
        <dbReference type="SAM" id="Phobius"/>
    </source>
</evidence>
<reference evidence="3" key="1">
    <citation type="submission" date="2018-06" db="EMBL/GenBank/DDBJ databases">
        <authorList>
            <person name="Zhirakovskaya E."/>
        </authorList>
    </citation>
    <scope>NUCLEOTIDE SEQUENCE</scope>
</reference>
<dbReference type="EMBL" id="UOFY01000005">
    <property type="protein sequence ID" value="VAX06030.1"/>
    <property type="molecule type" value="Genomic_DNA"/>
</dbReference>
<sequence>MGNLLLIGLFIGMRHALEADHVAAVASLTSQKQSLAHTIKQGAVWGMGHTLTLFLFGSIVIFMETIVPEELALGLEMAVGLMLVLLGADVLRRVIRNKIHFHSHQHSDGNTHFHAHSHAGESSRQHKASAHGHQHPQGFPLRALMVGMMHGMAGSAAVILLALETVSSPLQGMLYILTFGIGSIFGMALLSVIISFPMRLSATRLTWAHNSLQVVVGMLTMGLGVFVLFENSALLAI</sequence>
<evidence type="ECO:0000313" key="3">
    <source>
        <dbReference type="EMBL" id="VAX06030.1"/>
    </source>
</evidence>